<proteinExistence type="predicted"/>
<organism evidence="3 4">
    <name type="scientific">Quercus rubra</name>
    <name type="common">Northern red oak</name>
    <name type="synonym">Quercus borealis</name>
    <dbReference type="NCBI Taxonomy" id="3512"/>
    <lineage>
        <taxon>Eukaryota</taxon>
        <taxon>Viridiplantae</taxon>
        <taxon>Streptophyta</taxon>
        <taxon>Embryophyta</taxon>
        <taxon>Tracheophyta</taxon>
        <taxon>Spermatophyta</taxon>
        <taxon>Magnoliopsida</taxon>
        <taxon>eudicotyledons</taxon>
        <taxon>Gunneridae</taxon>
        <taxon>Pentapetalae</taxon>
        <taxon>rosids</taxon>
        <taxon>fabids</taxon>
        <taxon>Fagales</taxon>
        <taxon>Fagaceae</taxon>
        <taxon>Quercus</taxon>
    </lineage>
</organism>
<dbReference type="InterPro" id="IPR050796">
    <property type="entry name" value="SCF_F-box_component"/>
</dbReference>
<feature type="domain" description="F-box" evidence="2">
    <location>
        <begin position="38"/>
        <end position="88"/>
    </location>
</feature>
<name>A0AAN7ETC4_QUERU</name>
<evidence type="ECO:0000259" key="2">
    <source>
        <dbReference type="PROSITE" id="PS50181"/>
    </source>
</evidence>
<feature type="compositionally biased region" description="Basic residues" evidence="1">
    <location>
        <begin position="1"/>
        <end position="14"/>
    </location>
</feature>
<accession>A0AAN7ETC4</accession>
<dbReference type="Pfam" id="PF00646">
    <property type="entry name" value="F-box"/>
    <property type="match status" value="1"/>
</dbReference>
<dbReference type="AlphaFoldDB" id="A0AAN7ETC4"/>
<feature type="region of interest" description="Disordered" evidence="1">
    <location>
        <begin position="435"/>
        <end position="463"/>
    </location>
</feature>
<evidence type="ECO:0000313" key="3">
    <source>
        <dbReference type="EMBL" id="KAK4579137.1"/>
    </source>
</evidence>
<dbReference type="InterPro" id="IPR036047">
    <property type="entry name" value="F-box-like_dom_sf"/>
</dbReference>
<protein>
    <recommendedName>
        <fullName evidence="2">F-box domain-containing protein</fullName>
    </recommendedName>
</protein>
<dbReference type="PANTHER" id="PTHR31672">
    <property type="entry name" value="BNACNNG10540D PROTEIN"/>
    <property type="match status" value="1"/>
</dbReference>
<dbReference type="SUPFAM" id="SSF81383">
    <property type="entry name" value="F-box domain"/>
    <property type="match status" value="1"/>
</dbReference>
<dbReference type="EMBL" id="JAXUIC010000008">
    <property type="protein sequence ID" value="KAK4579137.1"/>
    <property type="molecule type" value="Genomic_DNA"/>
</dbReference>
<dbReference type="CDD" id="cd09917">
    <property type="entry name" value="F-box_SF"/>
    <property type="match status" value="1"/>
</dbReference>
<keyword evidence="4" id="KW-1185">Reference proteome</keyword>
<dbReference type="PROSITE" id="PS50181">
    <property type="entry name" value="FBOX"/>
    <property type="match status" value="1"/>
</dbReference>
<dbReference type="InterPro" id="IPR001810">
    <property type="entry name" value="F-box_dom"/>
</dbReference>
<dbReference type="SMART" id="SM00256">
    <property type="entry name" value="FBOX"/>
    <property type="match status" value="1"/>
</dbReference>
<feature type="compositionally biased region" description="Basic residues" evidence="1">
    <location>
        <begin position="448"/>
        <end position="463"/>
    </location>
</feature>
<feature type="region of interest" description="Disordered" evidence="1">
    <location>
        <begin position="1"/>
        <end position="28"/>
    </location>
</feature>
<dbReference type="InterPro" id="IPR056592">
    <property type="entry name" value="Beta-prop_At3g26010-like"/>
</dbReference>
<gene>
    <name evidence="3" type="ORF">RGQ29_028993</name>
</gene>
<dbReference type="Gene3D" id="1.20.1280.50">
    <property type="match status" value="1"/>
</dbReference>
<evidence type="ECO:0000256" key="1">
    <source>
        <dbReference type="SAM" id="MobiDB-lite"/>
    </source>
</evidence>
<sequence length="463" mass="53092">MGKGKGKGKGKQKAVRNEKQPLSLTIHNENSITNQEQTDAFSKFPSEILLEVVSRLPPKDICNIRSVSKGINNLTRRPDFAAKHFRNCKTLSGNLTGFFCQSFSTQRVWRHNESRFINGQVIHDPEFVAIKSEADRVPDSLFNFLKNGNNSNDMVELIDSCNGLLLCCTYTGIKSFKTWFVCNPLTMEHVTLPYPVKRSNLVYYGLLADTTNSGYLQYKVICIFNPKDDDSCSMLSVFSSKTGEWKEFEESLPPLCHHTMMGSKVVYNSKLFWDCLEGHILVCHLNKEGKSELIETPRAPLGRSLWKSNDKLFCYCQGFDDETPVWSLSINDEEELEWKVEGCEEFEMLTEDLGNELDSSLHKVWVQKKPNIEFNIIGFNPESKEIYLWKPDPHNFIIRYEFTERNFEIPWGAGRGPIRILPYVHSFAPIQMKEGEGKHSVDVETNKKKTKGKHVAPRSHRTN</sequence>
<comment type="caution">
    <text evidence="3">The sequence shown here is derived from an EMBL/GenBank/DDBJ whole genome shotgun (WGS) entry which is preliminary data.</text>
</comment>
<evidence type="ECO:0000313" key="4">
    <source>
        <dbReference type="Proteomes" id="UP001324115"/>
    </source>
</evidence>
<feature type="compositionally biased region" description="Basic and acidic residues" evidence="1">
    <location>
        <begin position="435"/>
        <end position="447"/>
    </location>
</feature>
<dbReference type="Proteomes" id="UP001324115">
    <property type="component" value="Unassembled WGS sequence"/>
</dbReference>
<dbReference type="Pfam" id="PF24750">
    <property type="entry name" value="b-prop_At3g26010-like"/>
    <property type="match status" value="1"/>
</dbReference>
<reference evidence="3 4" key="1">
    <citation type="journal article" date="2023" name="G3 (Bethesda)">
        <title>A haplotype-resolved chromosome-scale genome for Quercus rubra L. provides insights into the genetics of adaptive traits for red oak species.</title>
        <authorList>
            <person name="Kapoor B."/>
            <person name="Jenkins J."/>
            <person name="Schmutz J."/>
            <person name="Zhebentyayeva T."/>
            <person name="Kuelheim C."/>
            <person name="Coggeshall M."/>
            <person name="Heim C."/>
            <person name="Lasky J.R."/>
            <person name="Leites L."/>
            <person name="Islam-Faridi N."/>
            <person name="Romero-Severson J."/>
            <person name="DeLeo V.L."/>
            <person name="Lucas S.M."/>
            <person name="Lazic D."/>
            <person name="Gailing O."/>
            <person name="Carlson J."/>
            <person name="Staton M."/>
        </authorList>
    </citation>
    <scope>NUCLEOTIDE SEQUENCE [LARGE SCALE GENOMIC DNA]</scope>
    <source>
        <strain evidence="3">Pseudo-F2</strain>
    </source>
</reference>